<feature type="compositionally biased region" description="Polar residues" evidence="1">
    <location>
        <begin position="358"/>
        <end position="373"/>
    </location>
</feature>
<evidence type="ECO:0000256" key="1">
    <source>
        <dbReference type="SAM" id="MobiDB-lite"/>
    </source>
</evidence>
<feature type="region of interest" description="Disordered" evidence="1">
    <location>
        <begin position="511"/>
        <end position="647"/>
    </location>
</feature>
<feature type="compositionally biased region" description="Low complexity" evidence="1">
    <location>
        <begin position="634"/>
        <end position="643"/>
    </location>
</feature>
<dbReference type="OrthoDB" id="42749at2759"/>
<proteinExistence type="predicted"/>
<feature type="region of interest" description="Disordered" evidence="1">
    <location>
        <begin position="659"/>
        <end position="684"/>
    </location>
</feature>
<feature type="region of interest" description="Disordered" evidence="1">
    <location>
        <begin position="357"/>
        <end position="411"/>
    </location>
</feature>
<gene>
    <name evidence="2" type="ORF">PSNMU_V1.4_AUG-EV-PASAV3_0059440</name>
</gene>
<dbReference type="Proteomes" id="UP000291116">
    <property type="component" value="Unassembled WGS sequence"/>
</dbReference>
<accession>A0A448ZAS7</accession>
<dbReference type="AlphaFoldDB" id="A0A448ZAS7"/>
<evidence type="ECO:0000313" key="2">
    <source>
        <dbReference type="EMBL" id="VEU39098.1"/>
    </source>
</evidence>
<keyword evidence="3" id="KW-1185">Reference proteome</keyword>
<protein>
    <submittedName>
        <fullName evidence="2">Uncharacterized protein</fullName>
    </submittedName>
</protein>
<evidence type="ECO:0000313" key="3">
    <source>
        <dbReference type="Proteomes" id="UP000291116"/>
    </source>
</evidence>
<organism evidence="2 3">
    <name type="scientific">Pseudo-nitzschia multistriata</name>
    <dbReference type="NCBI Taxonomy" id="183589"/>
    <lineage>
        <taxon>Eukaryota</taxon>
        <taxon>Sar</taxon>
        <taxon>Stramenopiles</taxon>
        <taxon>Ochrophyta</taxon>
        <taxon>Bacillariophyta</taxon>
        <taxon>Bacillariophyceae</taxon>
        <taxon>Bacillariophycidae</taxon>
        <taxon>Bacillariales</taxon>
        <taxon>Bacillariaceae</taxon>
        <taxon>Pseudo-nitzschia</taxon>
    </lineage>
</organism>
<sequence>MIRPIDVEPLTKDTLVLLETDYPNQCDATPSILIRDPDQWVVVNKFCFFSGGPINTEEDVYYQADFDGNPIYMLAFLSPSLTPEELYKLTDVGTEHEPGLKSIADVQEVESVYDLTERDFDDLKLYHLGPCRALPQYILQPSAWTKVLPPHFLAARQQAMLRAQDYNADHYREQVADQHNDVYDQGLLPIGESNQIHAPSAVPGIAEHPFVEAREASAFEEETMNLTAGQTTFVREAEEEGAFHSMHSGENHAFVINQGESSVPVDLSDQLGDRPFEEEEPTIAGFSRMDPPDDEPPSLKIGSMEENQHASPRYGTDRHKNDASSPSIKPDIDEHGFFTLDPRLNHDQNNIVEEEDSCNQYVSPVSESLNNQDRQFDSAENEETPQGFRSPGGNLYFEDEGMLPSNRHTQEPFQSTNYIDEYQDAAGVGMNHVEGPPRVEDGFEESHEIDDTTEVYQQDMERTSINNNELPYDSRFIDSDLPQVLSNANEEKPIQIGKDPVGSDLINSGDVCEEDPEISCASDKPGDEFVDPIDTSFSRQDELDNSALASTSSPAGMSTNSGVDTRNHQSPAMRGAHAILKRNRRRRAESNRSSTGKVSNNNTMISPAMSEKLTSTKSDTSKDMWDENGTDITGSGVSVSSGVTDKSSRRQLILQMAKARMKNNRDSPSKSPSGINEDDDGANTIVTEGNATFATHDFDLTGDLD</sequence>
<dbReference type="EMBL" id="CAACVS010000203">
    <property type="protein sequence ID" value="VEU39098.1"/>
    <property type="molecule type" value="Genomic_DNA"/>
</dbReference>
<feature type="compositionally biased region" description="Polar residues" evidence="1">
    <location>
        <begin position="547"/>
        <end position="570"/>
    </location>
</feature>
<feature type="region of interest" description="Disordered" evidence="1">
    <location>
        <begin position="264"/>
        <end position="330"/>
    </location>
</feature>
<name>A0A448ZAS7_9STRA</name>
<feature type="compositionally biased region" description="Polar residues" evidence="1">
    <location>
        <begin position="595"/>
        <end position="605"/>
    </location>
</feature>
<reference evidence="2 3" key="1">
    <citation type="submission" date="2019-01" db="EMBL/GenBank/DDBJ databases">
        <authorList>
            <person name="Ferrante I. M."/>
        </authorList>
    </citation>
    <scope>NUCLEOTIDE SEQUENCE [LARGE SCALE GENOMIC DNA]</scope>
    <source>
        <strain evidence="2 3">B856</strain>
    </source>
</reference>